<gene>
    <name evidence="2" type="ORF">EJB05_52059</name>
</gene>
<dbReference type="EMBL" id="RWGY01000324">
    <property type="protein sequence ID" value="TVU02441.1"/>
    <property type="molecule type" value="Genomic_DNA"/>
</dbReference>
<evidence type="ECO:0000259" key="1">
    <source>
        <dbReference type="Pfam" id="PF13966"/>
    </source>
</evidence>
<dbReference type="InterPro" id="IPR026960">
    <property type="entry name" value="RVT-Znf"/>
</dbReference>
<accession>A0A5J9STU6</accession>
<dbReference type="Pfam" id="PF13966">
    <property type="entry name" value="zf-RVT"/>
    <property type="match status" value="1"/>
</dbReference>
<feature type="non-terminal residue" evidence="2">
    <location>
        <position position="1"/>
    </location>
</feature>
<comment type="caution">
    <text evidence="2">The sequence shown here is derived from an EMBL/GenBank/DDBJ whole genome shotgun (WGS) entry which is preliminary data.</text>
</comment>
<dbReference type="PANTHER" id="PTHR33116">
    <property type="entry name" value="REVERSE TRANSCRIPTASE ZINC-BINDING DOMAIN-CONTAINING PROTEIN-RELATED-RELATED"/>
    <property type="match status" value="1"/>
</dbReference>
<keyword evidence="3" id="KW-1185">Reference proteome</keyword>
<name>A0A5J9STU6_9POAL</name>
<sequence length="279" mass="32398">MPFVRKQAVASRTVKDALNELCWVRDIFGGLTVAAIVDYLHLWDALHEFELQDDRPDKHIWTRTASGVYSTKSAYDAFLLGGIKFEPHKRLWKAWAPLKCKIFLWLAILNRCWTADRLERHGLQHADRCLLCDQKEETVQHILTDCVFARDVWFRALGKVGLQRVAPGQEDTVLCEWWRRAARRVGREQRKGFNTYVILITWQIWKMCNRCAFDGAQPLPLVDIVMAEIRDEATMWTMAGPNSSGRCYSQLRRVCVRVVSSRKGRECDKRLTSARVMTL</sequence>
<dbReference type="PANTHER" id="PTHR33116:SF78">
    <property type="entry name" value="OS12G0587133 PROTEIN"/>
    <property type="match status" value="1"/>
</dbReference>
<dbReference type="Proteomes" id="UP000324897">
    <property type="component" value="Unassembled WGS sequence"/>
</dbReference>
<dbReference type="Gramene" id="TVU02441">
    <property type="protein sequence ID" value="TVU02441"/>
    <property type="gene ID" value="EJB05_52059"/>
</dbReference>
<reference evidence="2 3" key="1">
    <citation type="journal article" date="2019" name="Sci. Rep.">
        <title>A high-quality genome of Eragrostis curvula grass provides insights into Poaceae evolution and supports new strategies to enhance forage quality.</title>
        <authorList>
            <person name="Carballo J."/>
            <person name="Santos B.A.C.M."/>
            <person name="Zappacosta D."/>
            <person name="Garbus I."/>
            <person name="Selva J.P."/>
            <person name="Gallo C.A."/>
            <person name="Diaz A."/>
            <person name="Albertini E."/>
            <person name="Caccamo M."/>
            <person name="Echenique V."/>
        </authorList>
    </citation>
    <scope>NUCLEOTIDE SEQUENCE [LARGE SCALE GENOMIC DNA]</scope>
    <source>
        <strain evidence="3">cv. Victoria</strain>
        <tissue evidence="2">Leaf</tissue>
    </source>
</reference>
<organism evidence="2 3">
    <name type="scientific">Eragrostis curvula</name>
    <name type="common">weeping love grass</name>
    <dbReference type="NCBI Taxonomy" id="38414"/>
    <lineage>
        <taxon>Eukaryota</taxon>
        <taxon>Viridiplantae</taxon>
        <taxon>Streptophyta</taxon>
        <taxon>Embryophyta</taxon>
        <taxon>Tracheophyta</taxon>
        <taxon>Spermatophyta</taxon>
        <taxon>Magnoliopsida</taxon>
        <taxon>Liliopsida</taxon>
        <taxon>Poales</taxon>
        <taxon>Poaceae</taxon>
        <taxon>PACMAD clade</taxon>
        <taxon>Chloridoideae</taxon>
        <taxon>Eragrostideae</taxon>
        <taxon>Eragrostidinae</taxon>
        <taxon>Eragrostis</taxon>
    </lineage>
</organism>
<evidence type="ECO:0000313" key="3">
    <source>
        <dbReference type="Proteomes" id="UP000324897"/>
    </source>
</evidence>
<dbReference type="AlphaFoldDB" id="A0A5J9STU6"/>
<dbReference type="OrthoDB" id="687991at2759"/>
<protein>
    <recommendedName>
        <fullName evidence="1">Reverse transcriptase zinc-binding domain-containing protein</fullName>
    </recommendedName>
</protein>
<feature type="domain" description="Reverse transcriptase zinc-binding" evidence="1">
    <location>
        <begin position="69"/>
        <end position="153"/>
    </location>
</feature>
<evidence type="ECO:0000313" key="2">
    <source>
        <dbReference type="EMBL" id="TVU02441.1"/>
    </source>
</evidence>
<proteinExistence type="predicted"/>